<dbReference type="Proteomes" id="UP001054945">
    <property type="component" value="Unassembled WGS sequence"/>
</dbReference>
<gene>
    <name evidence="1" type="primary">TTPAL_5</name>
    <name evidence="1" type="ORF">CEXT_599141</name>
</gene>
<comment type="caution">
    <text evidence="1">The sequence shown here is derived from an EMBL/GenBank/DDBJ whole genome shotgun (WGS) entry which is preliminary data.</text>
</comment>
<reference evidence="1 2" key="1">
    <citation type="submission" date="2021-06" db="EMBL/GenBank/DDBJ databases">
        <title>Caerostris extrusa draft genome.</title>
        <authorList>
            <person name="Kono N."/>
            <person name="Arakawa K."/>
        </authorList>
    </citation>
    <scope>NUCLEOTIDE SEQUENCE [LARGE SCALE GENOMIC DNA]</scope>
</reference>
<dbReference type="InterPro" id="IPR036273">
    <property type="entry name" value="CRAL/TRIO_N_dom_sf"/>
</dbReference>
<dbReference type="Gene3D" id="1.10.8.20">
    <property type="entry name" value="N-terminal domain of phosphatidylinositol transfer protein sec14p"/>
    <property type="match status" value="1"/>
</dbReference>
<keyword evidence="2" id="KW-1185">Reference proteome</keyword>
<dbReference type="PANTHER" id="PTHR10174:SF130">
    <property type="entry name" value="ALPHA-TOCOPHEROL TRANSFER PROTEIN-LIKE"/>
    <property type="match status" value="1"/>
</dbReference>
<name>A0AAV4XW95_CAEEX</name>
<dbReference type="GO" id="GO:0016020">
    <property type="term" value="C:membrane"/>
    <property type="evidence" value="ECO:0007669"/>
    <property type="project" value="TreeGrafter"/>
</dbReference>
<sequence length="181" mass="21131">MNKKTTEGENPLSRFIYETGEILPLDVNYLPEKFLVECENNCNETPENKIKGLNEIKKLLEADKVTKGIQFEDDFLRQYLRHTKYEAAPAFGKLRNFTHLRTNYNYLYLGVHTEYTVIPSTKYSTVLPQRCPDGSLLFLLQLGKWNPNEMPFEDFARITFLIAIQALRHPLTQIAGMTFYR</sequence>
<dbReference type="SUPFAM" id="SSF52087">
    <property type="entry name" value="CRAL/TRIO domain"/>
    <property type="match status" value="1"/>
</dbReference>
<dbReference type="EMBL" id="BPLR01018273">
    <property type="protein sequence ID" value="GIY98249.1"/>
    <property type="molecule type" value="Genomic_DNA"/>
</dbReference>
<dbReference type="InterPro" id="IPR036865">
    <property type="entry name" value="CRAL-TRIO_dom_sf"/>
</dbReference>
<dbReference type="SUPFAM" id="SSF46938">
    <property type="entry name" value="CRAL/TRIO N-terminal domain"/>
    <property type="match status" value="1"/>
</dbReference>
<dbReference type="PANTHER" id="PTHR10174">
    <property type="entry name" value="ALPHA-TOCOPHEROL TRANSFER PROTEIN-RELATED"/>
    <property type="match status" value="1"/>
</dbReference>
<dbReference type="GO" id="GO:1902936">
    <property type="term" value="F:phosphatidylinositol bisphosphate binding"/>
    <property type="evidence" value="ECO:0007669"/>
    <property type="project" value="TreeGrafter"/>
</dbReference>
<evidence type="ECO:0000313" key="2">
    <source>
        <dbReference type="Proteomes" id="UP001054945"/>
    </source>
</evidence>
<dbReference type="AlphaFoldDB" id="A0AAV4XW95"/>
<protein>
    <submittedName>
        <fullName evidence="1">Alpha-tocopherol transfer protein-like</fullName>
    </submittedName>
</protein>
<accession>A0AAV4XW95</accession>
<evidence type="ECO:0000313" key="1">
    <source>
        <dbReference type="EMBL" id="GIY98249.1"/>
    </source>
</evidence>
<proteinExistence type="predicted"/>
<organism evidence="1 2">
    <name type="scientific">Caerostris extrusa</name>
    <name type="common">Bark spider</name>
    <name type="synonym">Caerostris bankana</name>
    <dbReference type="NCBI Taxonomy" id="172846"/>
    <lineage>
        <taxon>Eukaryota</taxon>
        <taxon>Metazoa</taxon>
        <taxon>Ecdysozoa</taxon>
        <taxon>Arthropoda</taxon>
        <taxon>Chelicerata</taxon>
        <taxon>Arachnida</taxon>
        <taxon>Araneae</taxon>
        <taxon>Araneomorphae</taxon>
        <taxon>Entelegynae</taxon>
        <taxon>Araneoidea</taxon>
        <taxon>Araneidae</taxon>
        <taxon>Caerostris</taxon>
    </lineage>
</organism>
<dbReference type="Gene3D" id="3.40.525.10">
    <property type="entry name" value="CRAL-TRIO lipid binding domain"/>
    <property type="match status" value="1"/>
</dbReference>